<dbReference type="Pfam" id="PF00482">
    <property type="entry name" value="T2SSF"/>
    <property type="match status" value="1"/>
</dbReference>
<evidence type="ECO:0000313" key="8">
    <source>
        <dbReference type="EMBL" id="TSK03660.1"/>
    </source>
</evidence>
<feature type="transmembrane region" description="Helical" evidence="6">
    <location>
        <begin position="285"/>
        <end position="304"/>
    </location>
</feature>
<evidence type="ECO:0000259" key="7">
    <source>
        <dbReference type="Pfam" id="PF00482"/>
    </source>
</evidence>
<sequence>MIFILSIALIFAALMNILALRRRRERLQVFYNVEPKSMSLLNVLESQIAGREKSFSDQLMFGISTWLKFNFRLLMSGESKSKTFIYILMGTIGGIFINKKYFDYENYIVIPCSLIFTIAVICIFRKKKLKADFYTNFPEALNIITGLISSGYAISVTFKTCGNSIEGVVGKTLKEVSDRLEVGDSVENVLINSYLQLPFPEYYFFILTVMVNLDSGGELKEIFSRLSKMLTDNRIMAKTRDGKTAELRMTMWILGAMPFCFIGLLKLVSEENYNILTNTDGGHYIVYYVIGSVIIGFLIIKSWINKIV</sequence>
<dbReference type="RefSeq" id="WP_144091632.1">
    <property type="nucleotide sequence ID" value="NZ_CAMLAP010000128.1"/>
</dbReference>
<feature type="transmembrane region" description="Helical" evidence="6">
    <location>
        <begin position="107"/>
        <end position="124"/>
    </location>
</feature>
<evidence type="ECO:0000256" key="2">
    <source>
        <dbReference type="ARBA" id="ARBA00022475"/>
    </source>
</evidence>
<gene>
    <name evidence="8" type="ORF">FPQ15_04550</name>
</gene>
<evidence type="ECO:0000256" key="1">
    <source>
        <dbReference type="ARBA" id="ARBA00004651"/>
    </source>
</evidence>
<dbReference type="AlphaFoldDB" id="A0A556SR94"/>
<dbReference type="InterPro" id="IPR018076">
    <property type="entry name" value="T2SS_GspF_dom"/>
</dbReference>
<name>A0A556SR94_9GAMM</name>
<evidence type="ECO:0000256" key="6">
    <source>
        <dbReference type="SAM" id="Phobius"/>
    </source>
</evidence>
<dbReference type="EMBL" id="VMHM01000005">
    <property type="protein sequence ID" value="TSK03660.1"/>
    <property type="molecule type" value="Genomic_DNA"/>
</dbReference>
<comment type="subcellular location">
    <subcellularLocation>
        <location evidence="1">Cell membrane</location>
        <topology evidence="1">Multi-pass membrane protein</topology>
    </subcellularLocation>
</comment>
<keyword evidence="4 6" id="KW-1133">Transmembrane helix</keyword>
<keyword evidence="3 6" id="KW-0812">Transmembrane</keyword>
<dbReference type="PANTHER" id="PTHR35007:SF2">
    <property type="entry name" value="PILUS ASSEMBLE PROTEIN"/>
    <property type="match status" value="1"/>
</dbReference>
<proteinExistence type="predicted"/>
<evidence type="ECO:0000256" key="5">
    <source>
        <dbReference type="ARBA" id="ARBA00023136"/>
    </source>
</evidence>
<feature type="domain" description="Type II secretion system protein GspF" evidence="7">
    <location>
        <begin position="142"/>
        <end position="263"/>
    </location>
</feature>
<organism evidence="8 9">
    <name type="scientific">Gilliamella apicola</name>
    <dbReference type="NCBI Taxonomy" id="1196095"/>
    <lineage>
        <taxon>Bacteria</taxon>
        <taxon>Pseudomonadati</taxon>
        <taxon>Pseudomonadota</taxon>
        <taxon>Gammaproteobacteria</taxon>
        <taxon>Orbales</taxon>
        <taxon>Orbaceae</taxon>
        <taxon>Gilliamella</taxon>
    </lineage>
</organism>
<protein>
    <recommendedName>
        <fullName evidence="7">Type II secretion system protein GspF domain-containing protein</fullName>
    </recommendedName>
</protein>
<feature type="transmembrane region" description="Helical" evidence="6">
    <location>
        <begin position="83"/>
        <end position="101"/>
    </location>
</feature>
<dbReference type="GO" id="GO:0005886">
    <property type="term" value="C:plasma membrane"/>
    <property type="evidence" value="ECO:0007669"/>
    <property type="project" value="UniProtKB-SubCell"/>
</dbReference>
<dbReference type="Proteomes" id="UP000319483">
    <property type="component" value="Unassembled WGS sequence"/>
</dbReference>
<evidence type="ECO:0000256" key="4">
    <source>
        <dbReference type="ARBA" id="ARBA00022989"/>
    </source>
</evidence>
<accession>A0A556SR94</accession>
<comment type="caution">
    <text evidence="8">The sequence shown here is derived from an EMBL/GenBank/DDBJ whole genome shotgun (WGS) entry which is preliminary data.</text>
</comment>
<keyword evidence="5 6" id="KW-0472">Membrane</keyword>
<feature type="transmembrane region" description="Helical" evidence="6">
    <location>
        <begin position="245"/>
        <end position="265"/>
    </location>
</feature>
<evidence type="ECO:0000256" key="3">
    <source>
        <dbReference type="ARBA" id="ARBA00022692"/>
    </source>
</evidence>
<dbReference type="PANTHER" id="PTHR35007">
    <property type="entry name" value="INTEGRAL MEMBRANE PROTEIN-RELATED"/>
    <property type="match status" value="1"/>
</dbReference>
<evidence type="ECO:0000313" key="9">
    <source>
        <dbReference type="Proteomes" id="UP000319483"/>
    </source>
</evidence>
<reference evidence="8 9" key="1">
    <citation type="submission" date="2019-07" db="EMBL/GenBank/DDBJ databases">
        <title>Gilliamella genomes.</title>
        <authorList>
            <person name="Zheng H."/>
        </authorList>
    </citation>
    <scope>NUCLEOTIDE SEQUENCE [LARGE SCALE GENOMIC DNA]</scope>
    <source>
        <strain evidence="8 9">W8127</strain>
    </source>
</reference>
<keyword evidence="2" id="KW-1003">Cell membrane</keyword>